<reference evidence="2" key="1">
    <citation type="journal article" date="2016" name="Nat. Genet.">
        <title>A high-quality carrot genome assembly provides new insights into carotenoid accumulation and asterid genome evolution.</title>
        <authorList>
            <person name="Iorizzo M."/>
            <person name="Ellison S."/>
            <person name="Senalik D."/>
            <person name="Zeng P."/>
            <person name="Satapoomin P."/>
            <person name="Huang J."/>
            <person name="Bowman M."/>
            <person name="Iovene M."/>
            <person name="Sanseverino W."/>
            <person name="Cavagnaro P."/>
            <person name="Yildiz M."/>
            <person name="Macko-Podgorni A."/>
            <person name="Moranska E."/>
            <person name="Grzebelus E."/>
            <person name="Grzebelus D."/>
            <person name="Ashrafi H."/>
            <person name="Zheng Z."/>
            <person name="Cheng S."/>
            <person name="Spooner D."/>
            <person name="Van Deynze A."/>
            <person name="Simon P."/>
        </authorList>
    </citation>
    <scope>NUCLEOTIDE SEQUENCE [LARGE SCALE GENOMIC DNA]</scope>
    <source>
        <tissue evidence="2">Leaf</tissue>
    </source>
</reference>
<accession>A0A175YDI2</accession>
<keyword evidence="1" id="KW-0812">Transmembrane</keyword>
<dbReference type="Gramene" id="KZM81360">
    <property type="protein sequence ID" value="KZM81360"/>
    <property type="gene ID" value="DCAR_028973"/>
</dbReference>
<proteinExistence type="predicted"/>
<dbReference type="Proteomes" id="UP000077755">
    <property type="component" value="Chromosome 9"/>
</dbReference>
<keyword evidence="1" id="KW-1133">Transmembrane helix</keyword>
<keyword evidence="4" id="KW-1185">Reference proteome</keyword>
<keyword evidence="1" id="KW-0472">Membrane</keyword>
<evidence type="ECO:0000313" key="3">
    <source>
        <dbReference type="EMBL" id="WOH13776.1"/>
    </source>
</evidence>
<feature type="transmembrane region" description="Helical" evidence="1">
    <location>
        <begin position="59"/>
        <end position="78"/>
    </location>
</feature>
<evidence type="ECO:0000256" key="1">
    <source>
        <dbReference type="SAM" id="Phobius"/>
    </source>
</evidence>
<dbReference type="PANTHER" id="PTHR33640">
    <property type="entry name" value="TRANSMEMBRANE PROTEIN"/>
    <property type="match status" value="1"/>
</dbReference>
<protein>
    <recommendedName>
        <fullName evidence="5">DUF4408 domain-containing protein</fullName>
    </recommendedName>
</protein>
<dbReference type="EMBL" id="LNRQ01000009">
    <property type="protein sequence ID" value="KZM81360.1"/>
    <property type="molecule type" value="Genomic_DNA"/>
</dbReference>
<dbReference type="AlphaFoldDB" id="A0A175YDI2"/>
<feature type="transmembrane region" description="Helical" evidence="1">
    <location>
        <begin position="20"/>
        <end position="39"/>
    </location>
</feature>
<sequence>MANAIFRFKRLRNFRSLFRFIEICIVLFIISTFSTEFLTFYSRICGNFFNFFFRLSIEILSPTTTIFVIGNMIILILFSNYGNFSAQESGSCNNAGVYSKHLEFFEENANMVIEQGKPEIYEEKNISVDLCNIREVSKMQRSKSEVFKGYHVVEDHSCGKVTRSYRKSVSYNNRVGAEMTGDEFRQMVEGFIARQQRSLREQEEKDEFPAHVTSET</sequence>
<evidence type="ECO:0008006" key="5">
    <source>
        <dbReference type="Google" id="ProtNLM"/>
    </source>
</evidence>
<organism evidence="2">
    <name type="scientific">Daucus carota subsp. sativus</name>
    <name type="common">Carrot</name>
    <dbReference type="NCBI Taxonomy" id="79200"/>
    <lineage>
        <taxon>Eukaryota</taxon>
        <taxon>Viridiplantae</taxon>
        <taxon>Streptophyta</taxon>
        <taxon>Embryophyta</taxon>
        <taxon>Tracheophyta</taxon>
        <taxon>Spermatophyta</taxon>
        <taxon>Magnoliopsida</taxon>
        <taxon>eudicotyledons</taxon>
        <taxon>Gunneridae</taxon>
        <taxon>Pentapetalae</taxon>
        <taxon>asterids</taxon>
        <taxon>campanulids</taxon>
        <taxon>Apiales</taxon>
        <taxon>Apiaceae</taxon>
        <taxon>Apioideae</taxon>
        <taxon>Scandiceae</taxon>
        <taxon>Daucinae</taxon>
        <taxon>Daucus</taxon>
        <taxon>Daucus sect. Daucus</taxon>
    </lineage>
</organism>
<dbReference type="EMBL" id="CP093351">
    <property type="protein sequence ID" value="WOH13776.1"/>
    <property type="molecule type" value="Genomic_DNA"/>
</dbReference>
<gene>
    <name evidence="2" type="ORF">DCAR_028973</name>
    <name evidence="3" type="ORF">DCAR_0933287</name>
</gene>
<reference evidence="3" key="2">
    <citation type="submission" date="2022-03" db="EMBL/GenBank/DDBJ databases">
        <title>Draft title - Genomic analysis of global carrot germplasm unveils the trajectory of domestication and the origin of high carotenoid orange carrot.</title>
        <authorList>
            <person name="Iorizzo M."/>
            <person name="Ellison S."/>
            <person name="Senalik D."/>
            <person name="Macko-Podgorni A."/>
            <person name="Grzebelus D."/>
            <person name="Bostan H."/>
            <person name="Rolling W."/>
            <person name="Curaba J."/>
            <person name="Simon P."/>
        </authorList>
    </citation>
    <scope>NUCLEOTIDE SEQUENCE</scope>
    <source>
        <tissue evidence="3">Leaf</tissue>
    </source>
</reference>
<evidence type="ECO:0000313" key="2">
    <source>
        <dbReference type="EMBL" id="KZM81360.1"/>
    </source>
</evidence>
<evidence type="ECO:0000313" key="4">
    <source>
        <dbReference type="Proteomes" id="UP000077755"/>
    </source>
</evidence>
<name>A0A175YDI2_DAUCS</name>
<dbReference type="PANTHER" id="PTHR33640:SF8">
    <property type="entry name" value="TRANSMEMBRANE PROTEIN"/>
    <property type="match status" value="1"/>
</dbReference>